<evidence type="ECO:0000256" key="1">
    <source>
        <dbReference type="SAM" id="MobiDB-lite"/>
    </source>
</evidence>
<proteinExistence type="predicted"/>
<feature type="compositionally biased region" description="Polar residues" evidence="1">
    <location>
        <begin position="7"/>
        <end position="18"/>
    </location>
</feature>
<feature type="compositionally biased region" description="Polar residues" evidence="1">
    <location>
        <begin position="147"/>
        <end position="184"/>
    </location>
</feature>
<organism evidence="2">
    <name type="scientific">Arion vulgaris</name>
    <dbReference type="NCBI Taxonomy" id="1028688"/>
    <lineage>
        <taxon>Eukaryota</taxon>
        <taxon>Metazoa</taxon>
        <taxon>Spiralia</taxon>
        <taxon>Lophotrochozoa</taxon>
        <taxon>Mollusca</taxon>
        <taxon>Gastropoda</taxon>
        <taxon>Heterobranchia</taxon>
        <taxon>Euthyneura</taxon>
        <taxon>Panpulmonata</taxon>
        <taxon>Eupulmonata</taxon>
        <taxon>Stylommatophora</taxon>
        <taxon>Helicina</taxon>
        <taxon>Arionoidea</taxon>
        <taxon>Arionidae</taxon>
        <taxon>Arion</taxon>
    </lineage>
</organism>
<feature type="compositionally biased region" description="Basic and acidic residues" evidence="1">
    <location>
        <begin position="254"/>
        <end position="264"/>
    </location>
</feature>
<dbReference type="AlphaFoldDB" id="A0A0B7BWM7"/>
<gene>
    <name evidence="2" type="primary">ORF216365</name>
</gene>
<feature type="region of interest" description="Disordered" evidence="1">
    <location>
        <begin position="1"/>
        <end position="67"/>
    </location>
</feature>
<feature type="region of interest" description="Disordered" evidence="1">
    <location>
        <begin position="215"/>
        <end position="265"/>
    </location>
</feature>
<evidence type="ECO:0000313" key="2">
    <source>
        <dbReference type="EMBL" id="CEK97609.1"/>
    </source>
</evidence>
<feature type="non-terminal residue" evidence="2">
    <location>
        <position position="354"/>
    </location>
</feature>
<feature type="region of interest" description="Disordered" evidence="1">
    <location>
        <begin position="136"/>
        <end position="186"/>
    </location>
</feature>
<name>A0A0B7BWM7_9EUPU</name>
<accession>A0A0B7BWM7</accession>
<feature type="compositionally biased region" description="Basic and acidic residues" evidence="1">
    <location>
        <begin position="294"/>
        <end position="306"/>
    </location>
</feature>
<protein>
    <submittedName>
        <fullName evidence="2">Uncharacterized protein</fullName>
    </submittedName>
</protein>
<sequence>TFYDNLDVTSRRTTAQTRYDSRGSGAKTRYDNINSHNVDTERPRSELVRDPKFNPCSQQNNPTLTSDPCQGQTFYDNVDSSQTRLRQTLPPHIQTRNQETEIEDLKLGFENVHGEYTGCDDNSGVDELRHRDLQRGELDSETRYFPQYSQDSQPESDYSFQTSPNLKSTNQSTNETYHPPTNHTVVGGDGYLSLYDNVTRLAYCDNNHKSVRALTNRANAGERREPSNGTSLAERLGHRGKSTQSNGGQHNSKHPTDTVTKSEDDLQYVDNYFDQYSENSRGNFAGYLTSPEIVTRDDDRSQRRAEGAGCTTEASREDNPSQRRAKVAGCTAGVVKLSTEVGAELSTTSDKSKQ</sequence>
<dbReference type="EMBL" id="HACG01050744">
    <property type="protein sequence ID" value="CEK97609.1"/>
    <property type="molecule type" value="Transcribed_RNA"/>
</dbReference>
<feature type="region of interest" description="Disordered" evidence="1">
    <location>
        <begin position="280"/>
        <end position="325"/>
    </location>
</feature>
<feature type="non-terminal residue" evidence="2">
    <location>
        <position position="1"/>
    </location>
</feature>
<feature type="compositionally biased region" description="Polar residues" evidence="1">
    <location>
        <begin position="55"/>
        <end position="67"/>
    </location>
</feature>
<feature type="compositionally biased region" description="Basic and acidic residues" evidence="1">
    <location>
        <begin position="38"/>
        <end position="52"/>
    </location>
</feature>
<reference evidence="2" key="1">
    <citation type="submission" date="2014-12" db="EMBL/GenBank/DDBJ databases">
        <title>Insight into the proteome of Arion vulgaris.</title>
        <authorList>
            <person name="Aradska J."/>
            <person name="Bulat T."/>
            <person name="Smidak R."/>
            <person name="Sarate P."/>
            <person name="Gangsoo J."/>
            <person name="Sialana F."/>
            <person name="Bilban M."/>
            <person name="Lubec G."/>
        </authorList>
    </citation>
    <scope>NUCLEOTIDE SEQUENCE</scope>
    <source>
        <tissue evidence="2">Skin</tissue>
    </source>
</reference>